<dbReference type="GO" id="GO:0006145">
    <property type="term" value="P:purine nucleobase catabolic process"/>
    <property type="evidence" value="ECO:0007669"/>
    <property type="project" value="TreeGrafter"/>
</dbReference>
<dbReference type="InParanoid" id="A0A1Y1YJA4"/>
<comment type="pathway">
    <text evidence="1">Purine metabolism; urate degradation; (S)-allantoin from urate: step 1/3.</text>
</comment>
<dbReference type="Gene3D" id="3.10.270.10">
    <property type="entry name" value="Urate Oxidase"/>
    <property type="match status" value="1"/>
</dbReference>
<dbReference type="UniPathway" id="UPA00394">
    <property type="reaction ID" value="UER00650"/>
</dbReference>
<keyword evidence="5" id="KW-0560">Oxidoreductase</keyword>
<evidence type="ECO:0000256" key="1">
    <source>
        <dbReference type="ARBA" id="ARBA00004831"/>
    </source>
</evidence>
<comment type="similarity">
    <text evidence="2">Belongs to the uricase family.</text>
</comment>
<evidence type="ECO:0000313" key="8">
    <source>
        <dbReference type="Proteomes" id="UP000193498"/>
    </source>
</evidence>
<dbReference type="EC" id="1.7.3.3" evidence="3"/>
<gene>
    <name evidence="7" type="ORF">K493DRAFT_349629</name>
</gene>
<sequence length="225" mass="24864">MSASVDIKRQAYGKAKVRVTKAIRHTAQYNGIVELTCKNTCYVIAKKSNHIRAIERSAYELGKQTRTPTLFNNVGPESIETRETWVTVAADSVSIKSGLEGLLGLKTTGSSFSNFHLCENTTLQDADDRIFFTTVKAYYNTNTSIGVENISFDRIFVGVRETTLDLFAHEDSTSTQATLCCTAGLILKRSPEVQDVYYALQNSHHFTTNLAHSNLPNAGSEITII</sequence>
<protein>
    <recommendedName>
        <fullName evidence="3">factor independent urate hydroxylase</fullName>
        <ecNumber evidence="3">1.7.3.3</ecNumber>
    </recommendedName>
    <alternativeName>
        <fullName evidence="6">Urate oxidase</fullName>
    </alternativeName>
</protein>
<evidence type="ECO:0000256" key="2">
    <source>
        <dbReference type="ARBA" id="ARBA00009760"/>
    </source>
</evidence>
<reference evidence="7 8" key="1">
    <citation type="submission" date="2016-07" db="EMBL/GenBank/DDBJ databases">
        <title>Pervasive Adenine N6-methylation of Active Genes in Fungi.</title>
        <authorList>
            <consortium name="DOE Joint Genome Institute"/>
            <person name="Mondo S.J."/>
            <person name="Dannebaum R.O."/>
            <person name="Kuo R.C."/>
            <person name="Labutti K."/>
            <person name="Haridas S."/>
            <person name="Kuo A."/>
            <person name="Salamov A."/>
            <person name="Ahrendt S.R."/>
            <person name="Lipzen A."/>
            <person name="Sullivan W."/>
            <person name="Andreopoulos W.B."/>
            <person name="Clum A."/>
            <person name="Lindquist E."/>
            <person name="Daum C."/>
            <person name="Ramamoorthy G.K."/>
            <person name="Gryganskyi A."/>
            <person name="Culley D."/>
            <person name="Magnuson J.K."/>
            <person name="James T.Y."/>
            <person name="O'Malley M.A."/>
            <person name="Stajich J.E."/>
            <person name="Spatafora J.W."/>
            <person name="Visel A."/>
            <person name="Grigoriev I.V."/>
        </authorList>
    </citation>
    <scope>NUCLEOTIDE SEQUENCE [LARGE SCALE GENOMIC DNA]</scope>
    <source>
        <strain evidence="7 8">CBS 931.73</strain>
    </source>
</reference>
<dbReference type="PANTHER" id="PTHR42874">
    <property type="entry name" value="URICASE"/>
    <property type="match status" value="1"/>
</dbReference>
<keyword evidence="8" id="KW-1185">Reference proteome</keyword>
<evidence type="ECO:0000313" key="7">
    <source>
        <dbReference type="EMBL" id="ORX98065.1"/>
    </source>
</evidence>
<evidence type="ECO:0000256" key="5">
    <source>
        <dbReference type="ARBA" id="ARBA00023002"/>
    </source>
</evidence>
<dbReference type="AlphaFoldDB" id="A0A1Y1YJA4"/>
<evidence type="ECO:0000256" key="6">
    <source>
        <dbReference type="ARBA" id="ARBA00031317"/>
    </source>
</evidence>
<dbReference type="Pfam" id="PF01014">
    <property type="entry name" value="Uricase"/>
    <property type="match status" value="1"/>
</dbReference>
<organism evidence="7 8">
    <name type="scientific">Basidiobolus meristosporus CBS 931.73</name>
    <dbReference type="NCBI Taxonomy" id="1314790"/>
    <lineage>
        <taxon>Eukaryota</taxon>
        <taxon>Fungi</taxon>
        <taxon>Fungi incertae sedis</taxon>
        <taxon>Zoopagomycota</taxon>
        <taxon>Entomophthoromycotina</taxon>
        <taxon>Basidiobolomycetes</taxon>
        <taxon>Basidiobolales</taxon>
        <taxon>Basidiobolaceae</taxon>
        <taxon>Basidiobolus</taxon>
    </lineage>
</organism>
<dbReference type="EMBL" id="MCFE01000121">
    <property type="protein sequence ID" value="ORX98065.1"/>
    <property type="molecule type" value="Genomic_DNA"/>
</dbReference>
<evidence type="ECO:0000256" key="3">
    <source>
        <dbReference type="ARBA" id="ARBA00012598"/>
    </source>
</evidence>
<dbReference type="SUPFAM" id="SSF55620">
    <property type="entry name" value="Tetrahydrobiopterin biosynthesis enzymes-like"/>
    <property type="match status" value="1"/>
</dbReference>
<dbReference type="GO" id="GO:0004846">
    <property type="term" value="F:urate oxidase activity"/>
    <property type="evidence" value="ECO:0007669"/>
    <property type="project" value="UniProtKB-EC"/>
</dbReference>
<dbReference type="PANTHER" id="PTHR42874:SF1">
    <property type="entry name" value="URICASE"/>
    <property type="match status" value="1"/>
</dbReference>
<accession>A0A1Y1YJA4</accession>
<keyword evidence="4" id="KW-0659">Purine metabolism</keyword>
<dbReference type="STRING" id="1314790.A0A1Y1YJA4"/>
<dbReference type="Proteomes" id="UP000193498">
    <property type="component" value="Unassembled WGS sequence"/>
</dbReference>
<dbReference type="GO" id="GO:0005777">
    <property type="term" value="C:peroxisome"/>
    <property type="evidence" value="ECO:0007669"/>
    <property type="project" value="TreeGrafter"/>
</dbReference>
<dbReference type="OrthoDB" id="9992118at2759"/>
<dbReference type="GO" id="GO:0019628">
    <property type="term" value="P:urate catabolic process"/>
    <property type="evidence" value="ECO:0007669"/>
    <property type="project" value="UniProtKB-UniPathway"/>
</dbReference>
<proteinExistence type="inferred from homology"/>
<comment type="caution">
    <text evidence="7">The sequence shown here is derived from an EMBL/GenBank/DDBJ whole genome shotgun (WGS) entry which is preliminary data.</text>
</comment>
<name>A0A1Y1YJA4_9FUNG</name>
<evidence type="ECO:0000256" key="4">
    <source>
        <dbReference type="ARBA" id="ARBA00022631"/>
    </source>
</evidence>
<dbReference type="InterPro" id="IPR002042">
    <property type="entry name" value="Uricase"/>
</dbReference>